<comment type="similarity">
    <text evidence="3">Belongs to the tissue factor family.</text>
</comment>
<evidence type="ECO:0000256" key="6">
    <source>
        <dbReference type="ARBA" id="ARBA00022696"/>
    </source>
</evidence>
<dbReference type="Proteomes" id="UP000000539">
    <property type="component" value="Chromosome 1"/>
</dbReference>
<protein>
    <recommendedName>
        <fullName evidence="5">Tissue factor</fullName>
    </recommendedName>
    <alternativeName>
        <fullName evidence="14">Coagulation factor III</fullName>
    </alternativeName>
</protein>
<reference evidence="19" key="1">
    <citation type="submission" date="2020-11" db="EMBL/GenBank/DDBJ databases">
        <title>Gallus gallus (Chicken) genome, bGalGal1, GRCg7b, maternal haplotype autosomes + Z &amp; W.</title>
        <authorList>
            <person name="Warren W."/>
            <person name="Formenti G."/>
            <person name="Fedrigo O."/>
            <person name="Haase B."/>
            <person name="Mountcastle J."/>
            <person name="Balacco J."/>
            <person name="Tracey A."/>
            <person name="Schneider V."/>
            <person name="Okimoto R."/>
            <person name="Cheng H."/>
            <person name="Hawken R."/>
            <person name="Howe K."/>
            <person name="Jarvis E.D."/>
        </authorList>
    </citation>
    <scope>NUCLEOTIDE SEQUENCE [LARGE SCALE GENOMIC DNA]</scope>
    <source>
        <strain evidence="19">Broiler</strain>
    </source>
</reference>
<dbReference type="GO" id="GO:0005886">
    <property type="term" value="C:plasma membrane"/>
    <property type="evidence" value="ECO:0000318"/>
    <property type="project" value="GO_Central"/>
</dbReference>
<keyword evidence="20" id="KW-1185">Reference proteome</keyword>
<dbReference type="Pfam" id="PF01108">
    <property type="entry name" value="Tissue_fac"/>
    <property type="match status" value="1"/>
</dbReference>
<keyword evidence="9 16" id="KW-0472">Membrane</keyword>
<keyword evidence="7" id="KW-0732">Signal</keyword>
<feature type="transmembrane region" description="Helical" evidence="16">
    <location>
        <begin position="257"/>
        <end position="279"/>
    </location>
</feature>
<name>A0A8V0YD02_CHICK</name>
<dbReference type="GO" id="GO:0004896">
    <property type="term" value="F:cytokine receptor activity"/>
    <property type="evidence" value="ECO:0000318"/>
    <property type="project" value="GO_Central"/>
</dbReference>
<dbReference type="InterPro" id="IPR015373">
    <property type="entry name" value="Interferon/interleukin_rcp_dom"/>
</dbReference>
<dbReference type="GO" id="GO:0019221">
    <property type="term" value="P:cytokine-mediated signaling pathway"/>
    <property type="evidence" value="ECO:0000318"/>
    <property type="project" value="GO_Central"/>
</dbReference>
<evidence type="ECO:0000256" key="4">
    <source>
        <dbReference type="ARBA" id="ARBA00011184"/>
    </source>
</evidence>
<dbReference type="RefSeq" id="NP_001384625.1">
    <property type="nucleotide sequence ID" value="NM_001397696.1"/>
</dbReference>
<dbReference type="PANTHER" id="PTHR20859">
    <property type="entry name" value="INTERFERON/INTERLEUKIN RECEPTOR"/>
    <property type="match status" value="1"/>
</dbReference>
<dbReference type="InterPro" id="IPR036116">
    <property type="entry name" value="FN3_sf"/>
</dbReference>
<keyword evidence="16" id="KW-1133">Transmembrane helix</keyword>
<gene>
    <name evidence="19" type="primary">IFNAR2</name>
</gene>
<evidence type="ECO:0000313" key="19">
    <source>
        <dbReference type="Ensembl" id="ENSGALP00010013831.1"/>
    </source>
</evidence>
<dbReference type="SMR" id="A0A8V0YD02"/>
<proteinExistence type="inferred from homology"/>
<feature type="compositionally biased region" description="Basic and acidic residues" evidence="15">
    <location>
        <begin position="515"/>
        <end position="524"/>
    </location>
</feature>
<dbReference type="InterPro" id="IPR003961">
    <property type="entry name" value="FN3_dom"/>
</dbReference>
<reference evidence="19" key="2">
    <citation type="submission" date="2025-08" db="UniProtKB">
        <authorList>
            <consortium name="Ensembl"/>
        </authorList>
    </citation>
    <scope>IDENTIFICATION</scope>
    <source>
        <strain evidence="19">broiler</strain>
    </source>
</reference>
<feature type="compositionally biased region" description="Acidic residues" evidence="15">
    <location>
        <begin position="336"/>
        <end position="345"/>
    </location>
</feature>
<evidence type="ECO:0000256" key="10">
    <source>
        <dbReference type="ARBA" id="ARBA00023139"/>
    </source>
</evidence>
<evidence type="ECO:0000256" key="11">
    <source>
        <dbReference type="ARBA" id="ARBA00023157"/>
    </source>
</evidence>
<evidence type="ECO:0000256" key="16">
    <source>
        <dbReference type="SAM" id="Phobius"/>
    </source>
</evidence>
<evidence type="ECO:0000256" key="2">
    <source>
        <dbReference type="ARBA" id="ARBA00004370"/>
    </source>
</evidence>
<evidence type="ECO:0000256" key="15">
    <source>
        <dbReference type="SAM" id="MobiDB-lite"/>
    </source>
</evidence>
<dbReference type="InterPro" id="IPR013783">
    <property type="entry name" value="Ig-like_fold"/>
</dbReference>
<evidence type="ECO:0000256" key="5">
    <source>
        <dbReference type="ARBA" id="ARBA00018722"/>
    </source>
</evidence>
<feature type="domain" description="Interferon/interleukin receptor" evidence="18">
    <location>
        <begin position="145"/>
        <end position="249"/>
    </location>
</feature>
<evidence type="ECO:0000256" key="3">
    <source>
        <dbReference type="ARBA" id="ARBA00009197"/>
    </source>
</evidence>
<evidence type="ECO:0000256" key="7">
    <source>
        <dbReference type="ARBA" id="ARBA00022729"/>
    </source>
</evidence>
<comment type="subunit">
    <text evidence="4">Interacts with HSPE; the interaction, inhibited by heparin, promotes the generation of activated factor X and activates coagulation in the presence of activated factor VII.</text>
</comment>
<keyword evidence="12" id="KW-0325">Glycoprotein</keyword>
<dbReference type="CTD" id="3455"/>
<keyword evidence="13" id="KW-0449">Lipoprotein</keyword>
<dbReference type="OMA" id="DWQCTHA"/>
<evidence type="ECO:0000256" key="12">
    <source>
        <dbReference type="ARBA" id="ARBA00023180"/>
    </source>
</evidence>
<comment type="function">
    <text evidence="1">Initiates blood coagulation by forming a complex with circulating factor VII or VIIa. The [TF:VIIa] complex activates factors IX or X by specific limited proteolysis. TF plays a role in normal hemostasis by initiating the cell-surface assembly and propagation of the coagulation protease cascade.</text>
</comment>
<dbReference type="GO" id="GO:0007596">
    <property type="term" value="P:blood coagulation"/>
    <property type="evidence" value="ECO:0007669"/>
    <property type="project" value="UniProtKB-KW"/>
</dbReference>
<dbReference type="InterPro" id="IPR050650">
    <property type="entry name" value="Type-II_Cytokine-TF_Rcpt"/>
</dbReference>
<accession>A0A8V0YD02</accession>
<dbReference type="Ensembl" id="ENSGALT00010024324.1">
    <property type="protein sequence ID" value="ENSGALP00010013831.1"/>
    <property type="gene ID" value="ENSGALG00010010156.1"/>
</dbReference>
<organism evidence="19 20">
    <name type="scientific">Gallus gallus</name>
    <name type="common">Chicken</name>
    <dbReference type="NCBI Taxonomy" id="9031"/>
    <lineage>
        <taxon>Eukaryota</taxon>
        <taxon>Metazoa</taxon>
        <taxon>Chordata</taxon>
        <taxon>Craniata</taxon>
        <taxon>Vertebrata</taxon>
        <taxon>Euteleostomi</taxon>
        <taxon>Archelosauria</taxon>
        <taxon>Archosauria</taxon>
        <taxon>Dinosauria</taxon>
        <taxon>Saurischia</taxon>
        <taxon>Theropoda</taxon>
        <taxon>Coelurosauria</taxon>
        <taxon>Aves</taxon>
        <taxon>Neognathae</taxon>
        <taxon>Galloanserae</taxon>
        <taxon>Galliformes</taxon>
        <taxon>Phasianidae</taxon>
        <taxon>Phasianinae</taxon>
        <taxon>Gallus</taxon>
    </lineage>
</organism>
<feature type="domain" description="Fibronectin type-III" evidence="17">
    <location>
        <begin position="33"/>
        <end position="127"/>
    </location>
</feature>
<dbReference type="FunCoup" id="A0A8V0YD02">
    <property type="interactions" value="79"/>
</dbReference>
<keyword evidence="8" id="KW-0094">Blood coagulation</keyword>
<feature type="compositionally biased region" description="Low complexity" evidence="15">
    <location>
        <begin position="376"/>
        <end position="389"/>
    </location>
</feature>
<evidence type="ECO:0000256" key="14">
    <source>
        <dbReference type="ARBA" id="ARBA00031171"/>
    </source>
</evidence>
<dbReference type="PRINTS" id="PR00346">
    <property type="entry name" value="TISSUEFACTOR"/>
</dbReference>
<feature type="region of interest" description="Disordered" evidence="15">
    <location>
        <begin position="331"/>
        <end position="415"/>
    </location>
</feature>
<evidence type="ECO:0000259" key="18">
    <source>
        <dbReference type="Pfam" id="PF09294"/>
    </source>
</evidence>
<dbReference type="PANTHER" id="PTHR20859:SF84">
    <property type="entry name" value="INTERFERON ALPHA_BETA RECEPTOR 2"/>
    <property type="match status" value="1"/>
</dbReference>
<dbReference type="GeneTree" id="ENSGT00510000049322"/>
<evidence type="ECO:0000313" key="20">
    <source>
        <dbReference type="Proteomes" id="UP000000539"/>
    </source>
</evidence>
<evidence type="ECO:0000256" key="8">
    <source>
        <dbReference type="ARBA" id="ARBA00023084"/>
    </source>
</evidence>
<evidence type="ECO:0000256" key="9">
    <source>
        <dbReference type="ARBA" id="ARBA00023136"/>
    </source>
</evidence>
<dbReference type="Pfam" id="PF09294">
    <property type="entry name" value="Interfer-bind"/>
    <property type="match status" value="1"/>
</dbReference>
<feature type="compositionally biased region" description="Acidic residues" evidence="15">
    <location>
        <begin position="394"/>
        <end position="414"/>
    </location>
</feature>
<feature type="region of interest" description="Disordered" evidence="15">
    <location>
        <begin position="482"/>
        <end position="524"/>
    </location>
</feature>
<dbReference type="InterPro" id="IPR001187">
    <property type="entry name" value="Tissue_factor"/>
</dbReference>
<sequence>MGAKCLFYSQDLFLYHHGTLMGGPLRFYQLVFVSILCAACYSSLPEKIPREPPDNLQMTSNNFQHILSWRAHSDPTVPTYYRVLYSSHSNWKIAKQCSRIVQPFCNLTDDFQVVSDEYSAFVQSFVGTEVFNSSLLYFSPLSETFLGPPEFNLSSCVHCINITIKLPPTHLRKNGKLLSLFDIYNKVDYEITLRTVGEEHKRSPEKVTEEPFSIVIEELYPNRNYCVSVMVTASLNKHSIPSAWKCITTDSVAEKDYYGITIAGAICFSIILVVILKCLHLGGYILHKKSLPDTLIFTKMFSYLPFTFECEEITSVEIIYKEVKKKAEGSVGAVSSEDDSDDSESDAMSNHDYTRRDIVRRAPQSSDTSPVFVQHSTSSTCDGSSSWVSQNPDDGPEVFEENEMDAEEEKDTDSELLSPLSKVNCTYSLRSRSNFCFTINLKSVLLGISEETTDSSAALLSSQEDAVDWQCAHAVESKLLDDTESTQKPHHLNNSDVWQNSSGSSSESDSSDSDMDPKSEYVRR</sequence>
<evidence type="ECO:0000256" key="1">
    <source>
        <dbReference type="ARBA" id="ARBA00002201"/>
    </source>
</evidence>
<reference evidence="19" key="3">
    <citation type="submission" date="2025-09" db="UniProtKB">
        <authorList>
            <consortium name="Ensembl"/>
        </authorList>
    </citation>
    <scope>IDENTIFICATION</scope>
    <source>
        <strain evidence="19">broiler</strain>
    </source>
</reference>
<dbReference type="OrthoDB" id="8947665at2759"/>
<keyword evidence="6" id="KW-0356">Hemostasis</keyword>
<evidence type="ECO:0000259" key="17">
    <source>
        <dbReference type="Pfam" id="PF01108"/>
    </source>
</evidence>
<dbReference type="Gene3D" id="2.60.40.10">
    <property type="entry name" value="Immunoglobulins"/>
    <property type="match status" value="2"/>
</dbReference>
<keyword evidence="16" id="KW-0812">Transmembrane</keyword>
<evidence type="ECO:0000256" key="13">
    <source>
        <dbReference type="ARBA" id="ARBA00023288"/>
    </source>
</evidence>
<keyword evidence="11" id="KW-1015">Disulfide bond</keyword>
<feature type="compositionally biased region" description="Polar residues" evidence="15">
    <location>
        <begin position="363"/>
        <end position="375"/>
    </location>
</feature>
<dbReference type="SUPFAM" id="SSF49265">
    <property type="entry name" value="Fibronectin type III"/>
    <property type="match status" value="2"/>
</dbReference>
<keyword evidence="10" id="KW-0564">Palmitate</keyword>
<dbReference type="AlphaFoldDB" id="A0A8V0YD02"/>
<dbReference type="GeneID" id="395664"/>
<comment type="subcellular location">
    <subcellularLocation>
        <location evidence="2">Membrane</location>
    </subcellularLocation>
</comment>